<protein>
    <submittedName>
        <fullName evidence="2">Uncharacterized protein</fullName>
    </submittedName>
</protein>
<dbReference type="EMBL" id="KZ678128">
    <property type="protein sequence ID" value="PSN73840.1"/>
    <property type="molecule type" value="Genomic_DNA"/>
</dbReference>
<evidence type="ECO:0000313" key="2">
    <source>
        <dbReference type="EMBL" id="PSN73840.1"/>
    </source>
</evidence>
<accession>A0A2T2P854</accession>
<feature type="compositionally biased region" description="Basic and acidic residues" evidence="1">
    <location>
        <begin position="78"/>
        <end position="89"/>
    </location>
</feature>
<keyword evidence="3" id="KW-1185">Reference proteome</keyword>
<gene>
    <name evidence="2" type="ORF">BS50DRAFT_1514</name>
</gene>
<sequence length="114" mass="12832">MRPLVPIRADYPPALTSHHILHTNIFITSHPTPPRPSIRGLIPAAETCRVYNPYVPPGYDANPSNLPVRHSLAPASEHRVLPHIPHETLPRIPRNSPRRKKETALKRFAPSLTK</sequence>
<dbReference type="AlphaFoldDB" id="A0A2T2P854"/>
<name>A0A2T2P854_CORCC</name>
<feature type="region of interest" description="Disordered" evidence="1">
    <location>
        <begin position="78"/>
        <end position="114"/>
    </location>
</feature>
<reference evidence="2 3" key="1">
    <citation type="journal article" date="2018" name="Front. Microbiol.">
        <title>Genome-Wide Analysis of Corynespora cassiicola Leaf Fall Disease Putative Effectors.</title>
        <authorList>
            <person name="Lopez D."/>
            <person name="Ribeiro S."/>
            <person name="Label P."/>
            <person name="Fumanal B."/>
            <person name="Venisse J.S."/>
            <person name="Kohler A."/>
            <person name="de Oliveira R.R."/>
            <person name="Labutti K."/>
            <person name="Lipzen A."/>
            <person name="Lail K."/>
            <person name="Bauer D."/>
            <person name="Ohm R.A."/>
            <person name="Barry K.W."/>
            <person name="Spatafora J."/>
            <person name="Grigoriev I.V."/>
            <person name="Martin F.M."/>
            <person name="Pujade-Renaud V."/>
        </authorList>
    </citation>
    <scope>NUCLEOTIDE SEQUENCE [LARGE SCALE GENOMIC DNA]</scope>
    <source>
        <strain evidence="2 3">Philippines</strain>
    </source>
</reference>
<proteinExistence type="predicted"/>
<organism evidence="2 3">
    <name type="scientific">Corynespora cassiicola Philippines</name>
    <dbReference type="NCBI Taxonomy" id="1448308"/>
    <lineage>
        <taxon>Eukaryota</taxon>
        <taxon>Fungi</taxon>
        <taxon>Dikarya</taxon>
        <taxon>Ascomycota</taxon>
        <taxon>Pezizomycotina</taxon>
        <taxon>Dothideomycetes</taxon>
        <taxon>Pleosporomycetidae</taxon>
        <taxon>Pleosporales</taxon>
        <taxon>Corynesporascaceae</taxon>
        <taxon>Corynespora</taxon>
    </lineage>
</organism>
<evidence type="ECO:0000256" key="1">
    <source>
        <dbReference type="SAM" id="MobiDB-lite"/>
    </source>
</evidence>
<evidence type="ECO:0000313" key="3">
    <source>
        <dbReference type="Proteomes" id="UP000240883"/>
    </source>
</evidence>
<dbReference type="Proteomes" id="UP000240883">
    <property type="component" value="Unassembled WGS sequence"/>
</dbReference>